<dbReference type="GO" id="GO:0042391">
    <property type="term" value="P:regulation of membrane potential"/>
    <property type="evidence" value="ECO:0007669"/>
    <property type="project" value="UniProtKB-ARBA"/>
</dbReference>
<feature type="domain" description="Glycosyl hydrolase family 30 TIM-barrel" evidence="14">
    <location>
        <begin position="112"/>
        <end position="455"/>
    </location>
</feature>
<accession>A0A8B7NL62</accession>
<evidence type="ECO:0000256" key="2">
    <source>
        <dbReference type="ARBA" id="ARBA00004760"/>
    </source>
</evidence>
<protein>
    <recommendedName>
        <fullName evidence="5 12">Glucosylceramidase</fullName>
        <ecNumber evidence="5 12">3.2.1.45</ecNumber>
    </recommendedName>
</protein>
<gene>
    <name evidence="17" type="primary">LOC108671375</name>
</gene>
<organism evidence="16 17">
    <name type="scientific">Hyalella azteca</name>
    <name type="common">Amphipod</name>
    <dbReference type="NCBI Taxonomy" id="294128"/>
    <lineage>
        <taxon>Eukaryota</taxon>
        <taxon>Metazoa</taxon>
        <taxon>Ecdysozoa</taxon>
        <taxon>Arthropoda</taxon>
        <taxon>Crustacea</taxon>
        <taxon>Multicrustacea</taxon>
        <taxon>Malacostraca</taxon>
        <taxon>Eumalacostraca</taxon>
        <taxon>Peracarida</taxon>
        <taxon>Amphipoda</taxon>
        <taxon>Senticaudata</taxon>
        <taxon>Talitrida</taxon>
        <taxon>Talitroidea</taxon>
        <taxon>Hyalellidae</taxon>
        <taxon>Hyalella</taxon>
    </lineage>
</organism>
<comment type="catalytic activity">
    <reaction evidence="11">
        <text>an N-acyl-1-beta-D-glucosyl-15-methylhexadecasphing-4-enine + H2O = an N-acyl-15-methylhexadecasphing-4-enine + D-glucose</text>
        <dbReference type="Rhea" id="RHEA:34755"/>
        <dbReference type="ChEBI" id="CHEBI:4167"/>
        <dbReference type="ChEBI" id="CHEBI:15377"/>
        <dbReference type="ChEBI" id="CHEBI:70815"/>
        <dbReference type="ChEBI" id="CHEBI:70846"/>
    </reaction>
    <physiologicalReaction direction="left-to-right" evidence="11">
        <dbReference type="Rhea" id="RHEA:34756"/>
    </physiologicalReaction>
</comment>
<dbReference type="RefSeq" id="XP_018014404.1">
    <property type="nucleotide sequence ID" value="XM_018158915.2"/>
</dbReference>
<dbReference type="GO" id="GO:0030163">
    <property type="term" value="P:protein catabolic process"/>
    <property type="evidence" value="ECO:0007669"/>
    <property type="project" value="UniProtKB-ARBA"/>
</dbReference>
<feature type="signal peptide" evidence="13">
    <location>
        <begin position="1"/>
        <end position="21"/>
    </location>
</feature>
<dbReference type="GO" id="GO:0004348">
    <property type="term" value="F:glucosylceramidase activity"/>
    <property type="evidence" value="ECO:0007669"/>
    <property type="project" value="UniProtKB-EC"/>
</dbReference>
<evidence type="ECO:0000256" key="5">
    <source>
        <dbReference type="ARBA" id="ARBA00012658"/>
    </source>
</evidence>
<dbReference type="InterPro" id="IPR033452">
    <property type="entry name" value="GH30_C"/>
</dbReference>
<dbReference type="AlphaFoldDB" id="A0A8B7NL62"/>
<dbReference type="EC" id="3.2.1.45" evidence="5 12"/>
<dbReference type="GO" id="GO:0007040">
    <property type="term" value="P:lysosome organization"/>
    <property type="evidence" value="ECO:0007669"/>
    <property type="project" value="UniProtKB-ARBA"/>
</dbReference>
<dbReference type="GO" id="GO:0032006">
    <property type="term" value="P:regulation of TOR signaling"/>
    <property type="evidence" value="ECO:0007669"/>
    <property type="project" value="UniProtKB-ARBA"/>
</dbReference>
<dbReference type="GO" id="GO:0051246">
    <property type="term" value="P:regulation of protein metabolic process"/>
    <property type="evidence" value="ECO:0007669"/>
    <property type="project" value="UniProtKB-ARBA"/>
</dbReference>
<evidence type="ECO:0000259" key="15">
    <source>
        <dbReference type="Pfam" id="PF17189"/>
    </source>
</evidence>
<comment type="pathway">
    <text evidence="2">Lipid metabolism; sphingolipid metabolism.</text>
</comment>
<evidence type="ECO:0000313" key="16">
    <source>
        <dbReference type="Proteomes" id="UP000694843"/>
    </source>
</evidence>
<sequence length="523" mass="58372">MNMGTIGIVFFIFGLLDVSLCQSVQQPCVPYMLENYTVPSGEQLSFTCLCNATYCDTFLTPVAPEYPLFLDVTSDRQQHRFFQTVAEFQAAGSPDDSDDAWFDLTDIEAQAILGFGGAVTDSAAFNVLSLSPVTQDQLLRAYYSSSGLEYNLNRINIGGCDFSSRGYTYVDTEGDVALETFALQPEDLEQKIPVIHRINAMSDEEVLTFAAAWSAPGWMKTNGDLVGYGQLLETMYQPWAEYHVKFLDAYAAQNVSIWGISTQNEPTDGNIPGFSFNCMGWTPETQRKFLVENFGPALEQHGYDSLKVMVFDDQRPYLPEWVSHILEDPEAFAYADGIAVHWYIDYVSDNILNLTHHLYPDKFILATEACEGSNPGQEAVILGSWHRLETYAADIIEDLENWVIGWVDWNIALDLEGGPNWSYNFVDSPIIVDAAADEFYKNPMYYAMGHFSKFIRRGAVHLQLNSVRDGGLRTTAFRNPDGSVAIVILNRQDVAANVTITAEPRGALRVTAGAKSLKTLLFK</sequence>
<evidence type="ECO:0000256" key="9">
    <source>
        <dbReference type="ARBA" id="ARBA00023098"/>
    </source>
</evidence>
<evidence type="ECO:0000256" key="6">
    <source>
        <dbReference type="ARBA" id="ARBA00022729"/>
    </source>
</evidence>
<keyword evidence="12" id="KW-0326">Glycosidase</keyword>
<dbReference type="GO" id="GO:0008202">
    <property type="term" value="P:steroid metabolic process"/>
    <property type="evidence" value="ECO:0007669"/>
    <property type="project" value="UniProtKB-ARBA"/>
</dbReference>
<keyword evidence="16" id="KW-1185">Reference proteome</keyword>
<evidence type="ECO:0000259" key="14">
    <source>
        <dbReference type="Pfam" id="PF02055"/>
    </source>
</evidence>
<dbReference type="GO" id="GO:0006680">
    <property type="term" value="P:glucosylceramide catabolic process"/>
    <property type="evidence" value="ECO:0007669"/>
    <property type="project" value="UniProtKB-ARBA"/>
</dbReference>
<dbReference type="InterPro" id="IPR033453">
    <property type="entry name" value="Glyco_hydro_30_TIM-barrel"/>
</dbReference>
<keyword evidence="8 12" id="KW-0746">Sphingolipid metabolism</keyword>
<dbReference type="GO" id="GO:0005764">
    <property type="term" value="C:lysosome"/>
    <property type="evidence" value="ECO:0007669"/>
    <property type="project" value="UniProtKB-ARBA"/>
</dbReference>
<evidence type="ECO:0000256" key="10">
    <source>
        <dbReference type="ARBA" id="ARBA00050474"/>
    </source>
</evidence>
<dbReference type="PRINTS" id="PR00843">
    <property type="entry name" value="GLHYDRLASE30"/>
</dbReference>
<evidence type="ECO:0000256" key="7">
    <source>
        <dbReference type="ARBA" id="ARBA00022801"/>
    </source>
</evidence>
<evidence type="ECO:0000256" key="3">
    <source>
        <dbReference type="ARBA" id="ARBA00004991"/>
    </source>
</evidence>
<proteinExistence type="inferred from homology"/>
<dbReference type="GeneID" id="108671375"/>
<dbReference type="Pfam" id="PF02055">
    <property type="entry name" value="Glyco_hydro_30"/>
    <property type="match status" value="1"/>
</dbReference>
<evidence type="ECO:0000256" key="4">
    <source>
        <dbReference type="ARBA" id="ARBA00005382"/>
    </source>
</evidence>
<dbReference type="PANTHER" id="PTHR11069">
    <property type="entry name" value="GLUCOSYLCERAMIDASE"/>
    <property type="match status" value="1"/>
</dbReference>
<feature type="chain" id="PRO_5034350978" description="Glucosylceramidase" evidence="13">
    <location>
        <begin position="22"/>
        <end position="523"/>
    </location>
</feature>
<comment type="catalytic activity">
    <reaction evidence="1">
        <text>a beta-D-glucosyl-(1&lt;-&gt;1')-N-acylsphing-4-enine + H2O = an N-acylsphing-4-enine + D-glucose</text>
        <dbReference type="Rhea" id="RHEA:13269"/>
        <dbReference type="ChEBI" id="CHEBI:4167"/>
        <dbReference type="ChEBI" id="CHEBI:15377"/>
        <dbReference type="ChEBI" id="CHEBI:22801"/>
        <dbReference type="ChEBI" id="CHEBI:52639"/>
        <dbReference type="EC" id="3.2.1.45"/>
    </reaction>
    <physiologicalReaction direction="left-to-right" evidence="1">
        <dbReference type="Rhea" id="RHEA:13270"/>
    </physiologicalReaction>
</comment>
<evidence type="ECO:0000256" key="13">
    <source>
        <dbReference type="SAM" id="SignalP"/>
    </source>
</evidence>
<reference evidence="17" key="1">
    <citation type="submission" date="2025-08" db="UniProtKB">
        <authorList>
            <consortium name="RefSeq"/>
        </authorList>
    </citation>
    <scope>IDENTIFICATION</scope>
    <source>
        <tissue evidence="17">Whole organism</tissue>
    </source>
</reference>
<dbReference type="OrthoDB" id="2160638at2759"/>
<comment type="catalytic activity">
    <reaction evidence="10">
        <text>a beta-D-glucosylceramide + H2O = an N-acyl-sphingoid base + D-glucose</text>
        <dbReference type="Rhea" id="RHEA:81447"/>
        <dbReference type="ChEBI" id="CHEBI:4167"/>
        <dbReference type="ChEBI" id="CHEBI:15377"/>
        <dbReference type="ChEBI" id="CHEBI:83264"/>
        <dbReference type="ChEBI" id="CHEBI:83273"/>
    </reaction>
    <physiologicalReaction direction="left-to-right" evidence="10">
        <dbReference type="Rhea" id="RHEA:81448"/>
    </physiologicalReaction>
</comment>
<dbReference type="GO" id="GO:0005774">
    <property type="term" value="C:vacuolar membrane"/>
    <property type="evidence" value="ECO:0007669"/>
    <property type="project" value="UniProtKB-ARBA"/>
</dbReference>
<dbReference type="GO" id="GO:0016241">
    <property type="term" value="P:regulation of macroautophagy"/>
    <property type="evidence" value="ECO:0007669"/>
    <property type="project" value="UniProtKB-ARBA"/>
</dbReference>
<feature type="domain" description="Glycosyl hydrolase family 30 beta sandwich" evidence="15">
    <location>
        <begin position="458"/>
        <end position="520"/>
    </location>
</feature>
<comment type="similarity">
    <text evidence="4 12">Belongs to the glycosyl hydrolase 30 family.</text>
</comment>
<dbReference type="GO" id="GO:0005102">
    <property type="term" value="F:signaling receptor binding"/>
    <property type="evidence" value="ECO:0007669"/>
    <property type="project" value="UniProtKB-ARBA"/>
</dbReference>
<dbReference type="InterPro" id="IPR001139">
    <property type="entry name" value="Glyco_hydro_30"/>
</dbReference>
<dbReference type="Gene3D" id="3.20.20.80">
    <property type="entry name" value="Glycosidases"/>
    <property type="match status" value="1"/>
</dbReference>
<name>A0A8B7NL62_HYAAZ</name>
<dbReference type="GO" id="GO:0006914">
    <property type="term" value="P:autophagy"/>
    <property type="evidence" value="ECO:0007669"/>
    <property type="project" value="UniProtKB-ARBA"/>
</dbReference>
<dbReference type="FunFam" id="3.20.20.80:FF:000030">
    <property type="entry name" value="Lysosomal acid glucosylceramidase"/>
    <property type="match status" value="1"/>
</dbReference>
<evidence type="ECO:0000256" key="12">
    <source>
        <dbReference type="RuleBase" id="RU361188"/>
    </source>
</evidence>
<keyword evidence="6 13" id="KW-0732">Signal</keyword>
<dbReference type="Pfam" id="PF17189">
    <property type="entry name" value="Glyco_hydro_30C"/>
    <property type="match status" value="1"/>
</dbReference>
<keyword evidence="7 12" id="KW-0378">Hydrolase</keyword>
<keyword evidence="9 12" id="KW-0443">Lipid metabolism</keyword>
<dbReference type="GO" id="GO:0010605">
    <property type="term" value="P:negative regulation of macromolecule metabolic process"/>
    <property type="evidence" value="ECO:0007669"/>
    <property type="project" value="UniProtKB-ARBA"/>
</dbReference>
<dbReference type="Proteomes" id="UP000694843">
    <property type="component" value="Unplaced"/>
</dbReference>
<evidence type="ECO:0000313" key="17">
    <source>
        <dbReference type="RefSeq" id="XP_018014404.1"/>
    </source>
</evidence>
<evidence type="ECO:0000256" key="8">
    <source>
        <dbReference type="ARBA" id="ARBA00022919"/>
    </source>
</evidence>
<evidence type="ECO:0000256" key="1">
    <source>
        <dbReference type="ARBA" id="ARBA00001013"/>
    </source>
</evidence>
<dbReference type="KEGG" id="hazt:108671375"/>
<dbReference type="GO" id="GO:0016758">
    <property type="term" value="F:hexosyltransferase activity"/>
    <property type="evidence" value="ECO:0007669"/>
    <property type="project" value="UniProtKB-ARBA"/>
</dbReference>
<evidence type="ECO:0000256" key="11">
    <source>
        <dbReference type="ARBA" id="ARBA00051345"/>
    </source>
</evidence>
<dbReference type="SUPFAM" id="SSF51445">
    <property type="entry name" value="(Trans)glycosidases"/>
    <property type="match status" value="1"/>
</dbReference>
<dbReference type="PANTHER" id="PTHR11069:SF23">
    <property type="entry name" value="LYSOSOMAL ACID GLUCOSYLCERAMIDASE"/>
    <property type="match status" value="1"/>
</dbReference>
<dbReference type="OMA" id="RAHNYAK"/>
<dbReference type="GO" id="GO:0006066">
    <property type="term" value="P:alcohol metabolic process"/>
    <property type="evidence" value="ECO:0007669"/>
    <property type="project" value="UniProtKB-ARBA"/>
</dbReference>
<comment type="pathway">
    <text evidence="3">Sphingolipid metabolism.</text>
</comment>
<dbReference type="InterPro" id="IPR017853">
    <property type="entry name" value="GH"/>
</dbReference>